<keyword evidence="1" id="KW-0812">Transmembrane</keyword>
<evidence type="ECO:0000313" key="3">
    <source>
        <dbReference type="Proteomes" id="UP000199423"/>
    </source>
</evidence>
<feature type="transmembrane region" description="Helical" evidence="1">
    <location>
        <begin position="20"/>
        <end position="41"/>
    </location>
</feature>
<dbReference type="RefSeq" id="WP_143117874.1">
    <property type="nucleotide sequence ID" value="NZ_FPCH01000004.1"/>
</dbReference>
<sequence length="317" mass="36378">MPTYIAQFRSPVLAGVGHTMVFHFLKLTIPYCLLAIAVWSIPSSRLKDRIDALAKFIKHHRRYPIRRLVFSDVLYRIKSGSELLDPARTFTTDKELAKIFISGVVGPSYNVPTIGVIRSHADLAAFRFPERCFIKATHSSGRNIFRQNGEPINYDVLSEWLNHSYYEKKREGNYRDLRPKIIVESPVFDGREFYELSLFCYNGEVKIIIRQYGNKFAKTSRRRRIYTAEWQDCNCSMGYPLAELAEKPKNLDEIKAVANAIAAYFSFVRLDIYTDEKEFFVGEITHSHAGGGQSFIPVEAEIDISRHMFGVEKGLVA</sequence>
<accession>A0A1I7NW03</accession>
<name>A0A1I7NW03_9HYPH</name>
<reference evidence="3" key="1">
    <citation type="submission" date="2016-10" db="EMBL/GenBank/DDBJ databases">
        <authorList>
            <person name="Varghese N."/>
            <person name="Submissions S."/>
        </authorList>
    </citation>
    <scope>NUCLEOTIDE SEQUENCE [LARGE SCALE GENOMIC DNA]</scope>
    <source>
        <strain evidence="3">DSM 1565</strain>
    </source>
</reference>
<keyword evidence="1" id="KW-1133">Transmembrane helix</keyword>
<organism evidence="2 3">
    <name type="scientific">Hyphomicrobium facile</name>
    <dbReference type="NCBI Taxonomy" id="51670"/>
    <lineage>
        <taxon>Bacteria</taxon>
        <taxon>Pseudomonadati</taxon>
        <taxon>Pseudomonadota</taxon>
        <taxon>Alphaproteobacteria</taxon>
        <taxon>Hyphomicrobiales</taxon>
        <taxon>Hyphomicrobiaceae</taxon>
        <taxon>Hyphomicrobium</taxon>
    </lineage>
</organism>
<dbReference type="EMBL" id="FPCH01000004">
    <property type="protein sequence ID" value="SFV38804.1"/>
    <property type="molecule type" value="Genomic_DNA"/>
</dbReference>
<protein>
    <submittedName>
        <fullName evidence="2">TupA-like ATPgrasp</fullName>
    </submittedName>
</protein>
<keyword evidence="1" id="KW-0472">Membrane</keyword>
<gene>
    <name evidence="2" type="ORF">SAMN04488557_3858</name>
</gene>
<dbReference type="STRING" id="51670.SAMN04488557_3858"/>
<evidence type="ECO:0000256" key="1">
    <source>
        <dbReference type="SAM" id="Phobius"/>
    </source>
</evidence>
<dbReference type="AlphaFoldDB" id="A0A1I7NW03"/>
<dbReference type="Proteomes" id="UP000199423">
    <property type="component" value="Unassembled WGS sequence"/>
</dbReference>
<dbReference type="Pfam" id="PF14305">
    <property type="entry name" value="ATPgrasp_TupA"/>
    <property type="match status" value="1"/>
</dbReference>
<dbReference type="InterPro" id="IPR029465">
    <property type="entry name" value="ATPgrasp_TupA"/>
</dbReference>
<evidence type="ECO:0000313" key="2">
    <source>
        <dbReference type="EMBL" id="SFV38804.1"/>
    </source>
</evidence>
<proteinExistence type="predicted"/>
<dbReference type="OrthoDB" id="9791827at2"/>
<keyword evidence="3" id="KW-1185">Reference proteome</keyword>